<keyword evidence="6 7" id="KW-0472">Membrane</keyword>
<gene>
    <name evidence="8" type="ORF">Kalk_20605</name>
</gene>
<keyword evidence="3" id="KW-1003">Cell membrane</keyword>
<dbReference type="KEGG" id="kak:Kalk_20605"/>
<evidence type="ECO:0000256" key="5">
    <source>
        <dbReference type="ARBA" id="ARBA00022989"/>
    </source>
</evidence>
<organism evidence="8 9">
    <name type="scientific">Ketobacter alkanivorans</name>
    <dbReference type="NCBI Taxonomy" id="1917421"/>
    <lineage>
        <taxon>Bacteria</taxon>
        <taxon>Pseudomonadati</taxon>
        <taxon>Pseudomonadota</taxon>
        <taxon>Gammaproteobacteria</taxon>
        <taxon>Pseudomonadales</taxon>
        <taxon>Ketobacteraceae</taxon>
        <taxon>Ketobacter</taxon>
    </lineage>
</organism>
<name>A0A2K9LQW6_9GAMM</name>
<dbReference type="Proteomes" id="UP000235116">
    <property type="component" value="Chromosome"/>
</dbReference>
<feature type="transmembrane region" description="Helical" evidence="7">
    <location>
        <begin position="182"/>
        <end position="204"/>
    </location>
</feature>
<proteinExistence type="inferred from homology"/>
<feature type="transmembrane region" description="Helical" evidence="7">
    <location>
        <begin position="87"/>
        <end position="105"/>
    </location>
</feature>
<reference evidence="9" key="1">
    <citation type="submission" date="2017-08" db="EMBL/GenBank/DDBJ databases">
        <title>Direct submision.</title>
        <authorList>
            <person name="Kim S.-J."/>
            <person name="Rhee S.-K."/>
        </authorList>
    </citation>
    <scope>NUCLEOTIDE SEQUENCE [LARGE SCALE GENOMIC DNA]</scope>
    <source>
        <strain evidence="9">GI5</strain>
    </source>
</reference>
<dbReference type="GO" id="GO:0005886">
    <property type="term" value="C:plasma membrane"/>
    <property type="evidence" value="ECO:0007669"/>
    <property type="project" value="UniProtKB-SubCell"/>
</dbReference>
<keyword evidence="4 7" id="KW-0812">Transmembrane</keyword>
<dbReference type="PANTHER" id="PTHR33452">
    <property type="entry name" value="OXIDOREDUCTASE CATD-RELATED"/>
    <property type="match status" value="1"/>
</dbReference>
<evidence type="ECO:0000256" key="2">
    <source>
        <dbReference type="ARBA" id="ARBA00006679"/>
    </source>
</evidence>
<evidence type="ECO:0000256" key="4">
    <source>
        <dbReference type="ARBA" id="ARBA00022692"/>
    </source>
</evidence>
<feature type="transmembrane region" description="Helical" evidence="7">
    <location>
        <begin position="20"/>
        <end position="40"/>
    </location>
</feature>
<evidence type="ECO:0000256" key="6">
    <source>
        <dbReference type="ARBA" id="ARBA00023136"/>
    </source>
</evidence>
<dbReference type="RefSeq" id="WP_101896056.1">
    <property type="nucleotide sequence ID" value="NZ_CP022684.1"/>
</dbReference>
<dbReference type="InterPro" id="IPR051907">
    <property type="entry name" value="DoxX-like_oxidoreductase"/>
</dbReference>
<dbReference type="AlphaFoldDB" id="A0A2K9LQW6"/>
<evidence type="ECO:0000256" key="1">
    <source>
        <dbReference type="ARBA" id="ARBA00004651"/>
    </source>
</evidence>
<comment type="similarity">
    <text evidence="2">Belongs to the DoxX family.</text>
</comment>
<keyword evidence="9" id="KW-1185">Reference proteome</keyword>
<protein>
    <submittedName>
        <fullName evidence="8">DoxX subfamily</fullName>
    </submittedName>
</protein>
<dbReference type="EMBL" id="CP022684">
    <property type="protein sequence ID" value="AUM14683.1"/>
    <property type="molecule type" value="Genomic_DNA"/>
</dbReference>
<evidence type="ECO:0000313" key="9">
    <source>
        <dbReference type="Proteomes" id="UP000235116"/>
    </source>
</evidence>
<accession>A0A2K9LQW6</accession>
<evidence type="ECO:0000313" key="8">
    <source>
        <dbReference type="EMBL" id="AUM14683.1"/>
    </source>
</evidence>
<feature type="transmembrane region" description="Helical" evidence="7">
    <location>
        <begin position="60"/>
        <end position="80"/>
    </location>
</feature>
<evidence type="ECO:0000256" key="7">
    <source>
        <dbReference type="SAM" id="Phobius"/>
    </source>
</evidence>
<dbReference type="OrthoDB" id="346004at2"/>
<comment type="subcellular location">
    <subcellularLocation>
        <location evidence="1">Cell membrane</location>
        <topology evidence="1">Multi-pass membrane protein</topology>
    </subcellularLocation>
</comment>
<dbReference type="Pfam" id="PF07681">
    <property type="entry name" value="DoxX"/>
    <property type="match status" value="1"/>
</dbReference>
<dbReference type="PANTHER" id="PTHR33452:SF19">
    <property type="entry name" value="DOXX FAMILY PROTEIN"/>
    <property type="match status" value="1"/>
</dbReference>
<sequence length="210" mass="23230">MLNLANKLQNVLDACRRADFLAPLALRLYLAPIFIAVGVHKMNHFDDIVSWFQYSLHLPAPEVMAFLATATELLGGVALLAGFAVRWVAIPLMITMIVAGYTAHWDNGWFAVAPSDPETSIAGVLAPLGFPGADESLQNSQEVGKRLDRARDILRENGNYSWLTETGGFVVLNNGIEFATTYFVMLLSLFFTGAGRFLSLDYWIARKFRA</sequence>
<dbReference type="InterPro" id="IPR032808">
    <property type="entry name" value="DoxX"/>
</dbReference>
<keyword evidence="5 7" id="KW-1133">Transmembrane helix</keyword>
<evidence type="ECO:0000256" key="3">
    <source>
        <dbReference type="ARBA" id="ARBA00022475"/>
    </source>
</evidence>